<dbReference type="PRINTS" id="PR00326">
    <property type="entry name" value="GTP1OBG"/>
</dbReference>
<evidence type="ECO:0000256" key="1">
    <source>
        <dbReference type="SAM" id="MobiDB-lite"/>
    </source>
</evidence>
<sequence>MPANLPPEYYRKEKELQKEKDPNRKIEILTEMLAVMPKHKGTDKLQALLRAKIAKLRKELKKKKKVGARYYEYSIPKEGAGQAALVGFPNSGKSSILKALTNASPRIGSYPFTTTKPEVGMIEYEDVRIQLVDLPPITEDTPGWIFGIIRNSDLIIIVIDLAQPRAQELMSILRERNITPENHRFLAIANKSDLVPNYPDLLPQIPTFKFSTLDPDPEIKGWIFHHLGVIRIYTKKPREKFIPSEPLIMKEGATVMDAACHLKRDFKDRLKYARIWREGMKGMRVERTFPLQDKDIVELHF</sequence>
<dbReference type="Pfam" id="PF01926">
    <property type="entry name" value="MMR_HSR1"/>
    <property type="match status" value="1"/>
</dbReference>
<accession>A0A660SKW8</accession>
<dbReference type="Pfam" id="PF02824">
    <property type="entry name" value="TGS"/>
    <property type="match status" value="1"/>
</dbReference>
<organism evidence="4 5">
    <name type="scientific">candidate division WOR-3 bacterium</name>
    <dbReference type="NCBI Taxonomy" id="2052148"/>
    <lineage>
        <taxon>Bacteria</taxon>
        <taxon>Bacteria division WOR-3</taxon>
    </lineage>
</organism>
<evidence type="ECO:0000313" key="4">
    <source>
        <dbReference type="EMBL" id="RKX71142.1"/>
    </source>
</evidence>
<dbReference type="SUPFAM" id="SSF52540">
    <property type="entry name" value="P-loop containing nucleoside triphosphate hydrolases"/>
    <property type="match status" value="1"/>
</dbReference>
<dbReference type="GO" id="GO:0005525">
    <property type="term" value="F:GTP binding"/>
    <property type="evidence" value="ECO:0007669"/>
    <property type="project" value="InterPro"/>
</dbReference>
<dbReference type="SUPFAM" id="SSF81271">
    <property type="entry name" value="TGS-like"/>
    <property type="match status" value="1"/>
</dbReference>
<gene>
    <name evidence="4" type="ORF">DRP53_02670</name>
</gene>
<evidence type="ECO:0000313" key="5">
    <source>
        <dbReference type="Proteomes" id="UP000268469"/>
    </source>
</evidence>
<dbReference type="InterPro" id="IPR027417">
    <property type="entry name" value="P-loop_NTPase"/>
</dbReference>
<dbReference type="InterPro" id="IPR006073">
    <property type="entry name" value="GTP-bd"/>
</dbReference>
<dbReference type="Gene3D" id="3.10.20.30">
    <property type="match status" value="1"/>
</dbReference>
<comment type="caution">
    <text evidence="4">The sequence shown here is derived from an EMBL/GenBank/DDBJ whole genome shotgun (WGS) entry which is preliminary data.</text>
</comment>
<feature type="domain" description="TGS" evidence="3">
    <location>
        <begin position="230"/>
        <end position="299"/>
    </location>
</feature>
<dbReference type="InterPro" id="IPR004095">
    <property type="entry name" value="TGS"/>
</dbReference>
<name>A0A660SKW8_UNCW3</name>
<feature type="compositionally biased region" description="Basic and acidic residues" evidence="1">
    <location>
        <begin position="9"/>
        <end position="21"/>
    </location>
</feature>
<dbReference type="PANTHER" id="PTHR43127">
    <property type="entry name" value="DEVELOPMENTALLY-REGULATED GTP-BINDING PROTEIN 2"/>
    <property type="match status" value="1"/>
</dbReference>
<dbReference type="Gene3D" id="3.40.50.300">
    <property type="entry name" value="P-loop containing nucleotide triphosphate hydrolases"/>
    <property type="match status" value="1"/>
</dbReference>
<proteinExistence type="predicted"/>
<evidence type="ECO:0000259" key="3">
    <source>
        <dbReference type="Pfam" id="PF02824"/>
    </source>
</evidence>
<dbReference type="InterPro" id="IPR012675">
    <property type="entry name" value="Beta-grasp_dom_sf"/>
</dbReference>
<dbReference type="AlphaFoldDB" id="A0A660SKW8"/>
<feature type="domain" description="G" evidence="2">
    <location>
        <begin position="83"/>
        <end position="190"/>
    </location>
</feature>
<dbReference type="GO" id="GO:0003924">
    <property type="term" value="F:GTPase activity"/>
    <property type="evidence" value="ECO:0007669"/>
    <property type="project" value="InterPro"/>
</dbReference>
<dbReference type="EMBL" id="QNBE01000016">
    <property type="protein sequence ID" value="RKX71142.1"/>
    <property type="molecule type" value="Genomic_DNA"/>
</dbReference>
<protein>
    <submittedName>
        <fullName evidence="4">GTP-binding protein HSR1</fullName>
    </submittedName>
</protein>
<dbReference type="InterPro" id="IPR012676">
    <property type="entry name" value="TGS-like"/>
</dbReference>
<dbReference type="InterPro" id="IPR045001">
    <property type="entry name" value="DRG"/>
</dbReference>
<reference evidence="4 5" key="1">
    <citation type="submission" date="2018-06" db="EMBL/GenBank/DDBJ databases">
        <title>Extensive metabolic versatility and redundancy in microbially diverse, dynamic hydrothermal sediments.</title>
        <authorList>
            <person name="Dombrowski N."/>
            <person name="Teske A."/>
            <person name="Baker B.J."/>
        </authorList>
    </citation>
    <scope>NUCLEOTIDE SEQUENCE [LARGE SCALE GENOMIC DNA]</scope>
    <source>
        <strain evidence="4">B36_G15</strain>
    </source>
</reference>
<dbReference type="Proteomes" id="UP000268469">
    <property type="component" value="Unassembled WGS sequence"/>
</dbReference>
<feature type="region of interest" description="Disordered" evidence="1">
    <location>
        <begin position="1"/>
        <end position="21"/>
    </location>
</feature>
<evidence type="ECO:0000259" key="2">
    <source>
        <dbReference type="Pfam" id="PF01926"/>
    </source>
</evidence>